<evidence type="ECO:0000259" key="17">
    <source>
        <dbReference type="PROSITE" id="PS50011"/>
    </source>
</evidence>
<evidence type="ECO:0000256" key="2">
    <source>
        <dbReference type="ARBA" id="ARBA00004496"/>
    </source>
</evidence>
<evidence type="ECO:0000256" key="15">
    <source>
        <dbReference type="PROSITE-ProRule" id="PRU00235"/>
    </source>
</evidence>
<evidence type="ECO:0000256" key="4">
    <source>
        <dbReference type="ARBA" id="ARBA00012513"/>
    </source>
</evidence>
<comment type="similarity">
    <text evidence="3">Belongs to the protein kinase superfamily. NEK Ser/Thr protein kinase family. NIMA subfamily.</text>
</comment>
<dbReference type="GO" id="GO:0004674">
    <property type="term" value="F:protein serine/threonine kinase activity"/>
    <property type="evidence" value="ECO:0007669"/>
    <property type="project" value="UniProtKB-KW"/>
</dbReference>
<dbReference type="InterPro" id="IPR009091">
    <property type="entry name" value="RCC1/BLIP-II"/>
</dbReference>
<dbReference type="InterPro" id="IPR011009">
    <property type="entry name" value="Kinase-like_dom_sf"/>
</dbReference>
<keyword evidence="8" id="KW-0808">Transferase</keyword>
<keyword evidence="10" id="KW-0677">Repeat</keyword>
<gene>
    <name evidence="18" type="ORF">ILUMI_00654</name>
</gene>
<keyword evidence="14" id="KW-0460">Magnesium</keyword>
<comment type="cofactor">
    <cofactor evidence="1">
        <name>Mg(2+)</name>
        <dbReference type="ChEBI" id="CHEBI:18420"/>
    </cofactor>
</comment>
<comment type="caution">
    <text evidence="18">The sequence shown here is derived from an EMBL/GenBank/DDBJ whole genome shotgun (WGS) entry which is preliminary data.</text>
</comment>
<keyword evidence="11" id="KW-0547">Nucleotide-binding</keyword>
<dbReference type="GO" id="GO:0005737">
    <property type="term" value="C:cytoplasm"/>
    <property type="evidence" value="ECO:0007669"/>
    <property type="project" value="UniProtKB-SubCell"/>
</dbReference>
<accession>A0A8K0GMX6</accession>
<evidence type="ECO:0000256" key="9">
    <source>
        <dbReference type="ARBA" id="ARBA00022723"/>
    </source>
</evidence>
<protein>
    <recommendedName>
        <fullName evidence="4">non-specific serine/threonine protein kinase</fullName>
        <ecNumber evidence="4">2.7.11.1</ecNumber>
    </recommendedName>
</protein>
<dbReference type="Pfam" id="PF25390">
    <property type="entry name" value="WD40_RLD"/>
    <property type="match status" value="1"/>
</dbReference>
<dbReference type="Gene3D" id="3.30.200.20">
    <property type="entry name" value="Phosphorylase Kinase, domain 1"/>
    <property type="match status" value="1"/>
</dbReference>
<keyword evidence="19" id="KW-1185">Reference proteome</keyword>
<evidence type="ECO:0000256" key="13">
    <source>
        <dbReference type="ARBA" id="ARBA00022840"/>
    </source>
</evidence>
<keyword evidence="13" id="KW-0067">ATP-binding</keyword>
<feature type="repeat" description="RCC1" evidence="15">
    <location>
        <begin position="373"/>
        <end position="424"/>
    </location>
</feature>
<dbReference type="EMBL" id="VTPC01000512">
    <property type="protein sequence ID" value="KAF2905521.1"/>
    <property type="molecule type" value="Genomic_DNA"/>
</dbReference>
<evidence type="ECO:0000256" key="10">
    <source>
        <dbReference type="ARBA" id="ARBA00022737"/>
    </source>
</evidence>
<dbReference type="InterPro" id="IPR051997">
    <property type="entry name" value="STK_NEK"/>
</dbReference>
<keyword evidence="9" id="KW-0479">Metal-binding</keyword>
<dbReference type="SUPFAM" id="SSF50985">
    <property type="entry name" value="RCC1/BLIP-II"/>
    <property type="match status" value="1"/>
</dbReference>
<dbReference type="PANTHER" id="PTHR44535">
    <property type="entry name" value="PROTEIN CBG16200"/>
    <property type="match status" value="1"/>
</dbReference>
<sequence length="682" mass="75721">MVSRKSNLEGYERIKAIGKGKNLNQITISALVDFQINILLGAFGTAILYRRLSDNKDVVIKEIFLSDMSDAEKQLAFNEADVLASLNHPNIIRYVAMSRINLKQVPAYMGSFERDGSLLIEMEYADNGNLAQLINLRRERKKMFKEKDILECEGKEYDEKSDIWAVGCILYELACFHKPFEAPNLPALVQRISACEYNEIPDIYSKNLSQLIAEILQKDYMKRPSAQYIHDHVIPSFLQFSNLRTESRRHSLKSPVTKDNNRERSVLYHMNGFGDNLDLSPIELPLKKIINFSASITHFMVVTIGQCAAGDGFSVFLNKSGLIYTCGDGRQGCLGHGNWNSILRPTIIDSLITTNIVHISCGSKHVLALTADGKVYSWGSSSNGQLGLGHEKFCCMPTLIKLPNEYLITNIFAENNSSALLDDSGKILVCGDNTHNKLGVRNETKLLNFQILRILKDKIINVSMGLNHTILVTQNGKTIGMGKNTEGQLGIGNCTTYSYPQTANTPQNIVMVSCGATFTVAATDNNVVYFWGTYHKENSSVTSSELPEKFPHYSHSAISHKNNMSIQKIPAIDASLTDISNVVDSGTPEIIKKPKSILALYASNEKLKAGQKIWLEKVQALSNSLMILVHTTAPPPLRKTQSVDSTYSSNRHSSSSANVPDWMDTNLDYSALTTLPNTAEFA</sequence>
<keyword evidence="5" id="KW-0963">Cytoplasm</keyword>
<evidence type="ECO:0000256" key="7">
    <source>
        <dbReference type="ARBA" id="ARBA00022553"/>
    </source>
</evidence>
<dbReference type="PROSITE" id="PS50011">
    <property type="entry name" value="PROTEIN_KINASE_DOM"/>
    <property type="match status" value="1"/>
</dbReference>
<dbReference type="EC" id="2.7.11.1" evidence="4"/>
<feature type="region of interest" description="Disordered" evidence="16">
    <location>
        <begin position="638"/>
        <end position="659"/>
    </location>
</feature>
<evidence type="ECO:0000256" key="3">
    <source>
        <dbReference type="ARBA" id="ARBA00010886"/>
    </source>
</evidence>
<evidence type="ECO:0000313" key="18">
    <source>
        <dbReference type="EMBL" id="KAF2905521.1"/>
    </source>
</evidence>
<keyword evidence="6" id="KW-0723">Serine/threonine-protein kinase</keyword>
<dbReference type="SUPFAM" id="SSF56112">
    <property type="entry name" value="Protein kinase-like (PK-like)"/>
    <property type="match status" value="1"/>
</dbReference>
<evidence type="ECO:0000256" key="12">
    <source>
        <dbReference type="ARBA" id="ARBA00022777"/>
    </source>
</evidence>
<evidence type="ECO:0000256" key="8">
    <source>
        <dbReference type="ARBA" id="ARBA00022679"/>
    </source>
</evidence>
<dbReference type="Pfam" id="PF00069">
    <property type="entry name" value="Pkinase"/>
    <property type="match status" value="2"/>
</dbReference>
<dbReference type="PRINTS" id="PR00633">
    <property type="entry name" value="RCCNDNSATION"/>
</dbReference>
<keyword evidence="7" id="KW-0597">Phosphoprotein</keyword>
<dbReference type="PANTHER" id="PTHR44535:SF5">
    <property type="entry name" value="PROTEIN KINASE DOMAIN-CONTAINING PROTEIN"/>
    <property type="match status" value="1"/>
</dbReference>
<feature type="repeat" description="RCC1" evidence="15">
    <location>
        <begin position="425"/>
        <end position="475"/>
    </location>
</feature>
<feature type="repeat" description="RCC1" evidence="15">
    <location>
        <begin position="321"/>
        <end position="372"/>
    </location>
</feature>
<dbReference type="Proteomes" id="UP000801492">
    <property type="component" value="Unassembled WGS sequence"/>
</dbReference>
<dbReference type="GO" id="GO:0005524">
    <property type="term" value="F:ATP binding"/>
    <property type="evidence" value="ECO:0007669"/>
    <property type="project" value="UniProtKB-KW"/>
</dbReference>
<dbReference type="PROSITE" id="PS50012">
    <property type="entry name" value="RCC1_3"/>
    <property type="match status" value="4"/>
</dbReference>
<dbReference type="Gene3D" id="1.10.510.10">
    <property type="entry name" value="Transferase(Phosphotransferase) domain 1"/>
    <property type="match status" value="2"/>
</dbReference>
<feature type="compositionally biased region" description="Low complexity" evidence="16">
    <location>
        <begin position="645"/>
        <end position="656"/>
    </location>
</feature>
<dbReference type="GO" id="GO:0046872">
    <property type="term" value="F:metal ion binding"/>
    <property type="evidence" value="ECO:0007669"/>
    <property type="project" value="UniProtKB-KW"/>
</dbReference>
<evidence type="ECO:0000256" key="5">
    <source>
        <dbReference type="ARBA" id="ARBA00022490"/>
    </source>
</evidence>
<organism evidence="18 19">
    <name type="scientific">Ignelater luminosus</name>
    <name type="common">Cucubano</name>
    <name type="synonym">Pyrophorus luminosus</name>
    <dbReference type="NCBI Taxonomy" id="2038154"/>
    <lineage>
        <taxon>Eukaryota</taxon>
        <taxon>Metazoa</taxon>
        <taxon>Ecdysozoa</taxon>
        <taxon>Arthropoda</taxon>
        <taxon>Hexapoda</taxon>
        <taxon>Insecta</taxon>
        <taxon>Pterygota</taxon>
        <taxon>Neoptera</taxon>
        <taxon>Endopterygota</taxon>
        <taxon>Coleoptera</taxon>
        <taxon>Polyphaga</taxon>
        <taxon>Elateriformia</taxon>
        <taxon>Elateroidea</taxon>
        <taxon>Elateridae</taxon>
        <taxon>Agrypninae</taxon>
        <taxon>Pyrophorini</taxon>
        <taxon>Ignelater</taxon>
    </lineage>
</organism>
<dbReference type="InterPro" id="IPR000719">
    <property type="entry name" value="Prot_kinase_dom"/>
</dbReference>
<dbReference type="AlphaFoldDB" id="A0A8K0GMX6"/>
<dbReference type="OrthoDB" id="248923at2759"/>
<evidence type="ECO:0000256" key="16">
    <source>
        <dbReference type="SAM" id="MobiDB-lite"/>
    </source>
</evidence>
<evidence type="ECO:0000256" key="1">
    <source>
        <dbReference type="ARBA" id="ARBA00001946"/>
    </source>
</evidence>
<keyword evidence="12" id="KW-0418">Kinase</keyword>
<comment type="subcellular location">
    <subcellularLocation>
        <location evidence="2">Cytoplasm</location>
    </subcellularLocation>
</comment>
<dbReference type="Gene3D" id="2.130.10.30">
    <property type="entry name" value="Regulator of chromosome condensation 1/beta-lactamase-inhibitor protein II"/>
    <property type="match status" value="1"/>
</dbReference>
<evidence type="ECO:0000313" key="19">
    <source>
        <dbReference type="Proteomes" id="UP000801492"/>
    </source>
</evidence>
<evidence type="ECO:0000256" key="14">
    <source>
        <dbReference type="ARBA" id="ARBA00022842"/>
    </source>
</evidence>
<name>A0A8K0GMX6_IGNLU</name>
<feature type="repeat" description="RCC1" evidence="15">
    <location>
        <begin position="476"/>
        <end position="525"/>
    </location>
</feature>
<evidence type="ECO:0000256" key="11">
    <source>
        <dbReference type="ARBA" id="ARBA00022741"/>
    </source>
</evidence>
<reference evidence="18" key="1">
    <citation type="submission" date="2019-08" db="EMBL/GenBank/DDBJ databases">
        <title>The genome of the North American firefly Photinus pyralis.</title>
        <authorList>
            <consortium name="Photinus pyralis genome working group"/>
            <person name="Fallon T.R."/>
            <person name="Sander Lower S.E."/>
            <person name="Weng J.-K."/>
        </authorList>
    </citation>
    <scope>NUCLEOTIDE SEQUENCE</scope>
    <source>
        <strain evidence="18">TRF0915ILg1</strain>
        <tissue evidence="18">Whole body</tissue>
    </source>
</reference>
<evidence type="ECO:0000256" key="6">
    <source>
        <dbReference type="ARBA" id="ARBA00022527"/>
    </source>
</evidence>
<dbReference type="InterPro" id="IPR058923">
    <property type="entry name" value="RCC1-like_dom"/>
</dbReference>
<feature type="domain" description="Protein kinase" evidence="17">
    <location>
        <begin position="1"/>
        <end position="238"/>
    </location>
</feature>
<proteinExistence type="inferred from homology"/>
<dbReference type="InterPro" id="IPR000408">
    <property type="entry name" value="Reg_chr_condens"/>
</dbReference>